<dbReference type="InterPro" id="IPR013087">
    <property type="entry name" value="Znf_C2H2_type"/>
</dbReference>
<sequence>MGVSMLQRQPAPRDRDWDLFFDFSIHDKDIPDKSYAYPPLRIDELWMSDPLNITDVSSGAHVTLTEQDDSGQLSGQFRQDASGNDSHDIGISRRGSYEILPRLDSLTIPVTGQQDDSALSTAIAVPDDNSSAHTEEGLVTPSSSRNGPADTFADYTSLIKRPSKRLKQQRGGYPCSRCNETFDRACDEKKHFRRTHAPKDSNPHSCSYCQEHGVVKTFLYPKDLRRHFKQVHSIVPNSVATRRSTASTGSIGTSAVASKLTIWMVAKALVKFKRLRTSQTHENVIMVSEDKLSFVEVEVSGAQSAAALSSRILSALGKSAADERSITAQTYSRRLGQITLGRDFDEESLYSFVMSTADVQGSLKLLVTITERDSVQLKGKSPHNKSFDDSVGTTNATPSTSLPIEQSEMLEADEEEMDICEDSDRYYQRNLAQKPQLHRQNLEILHLSGKGEESHLLPRENFVHGSRQARSASVQPRRTTLRSHSEPPFDGSQAVKSCTTSDHDCATAHAPISGSTRQTVGSCPRSWMPYSMNRAQRKRNDDDDDDPNTPRTSRKLKSCSKIFLPCPYHVGPEASEFVSHYRRHEHFSILLRHLICHDKYFCPKCITDFGNAESLEQHKKNNLRPCQNVCDKKRCRRRWPAGSSPPRHCICILTQEQQWRELYERIYPDEEIPDISLPSEPENDQSHMDDQPTQVIDYGFGEIDMGGIGFMDSPTFALFESIPLEDALLQRTAKSPAHDSVSTLAASHDSSSSPAVSPTNQRTSAPVIVIGALWQMLADIAPLRTQRDSPLWQVVQAHTPGFQTCGGRVLSTTEVADGPTDEDFTIVCGSLWQTLGDIAPERTRKGSWLCLLTQKHAPGLISCTEPVTLRG</sequence>
<evidence type="ECO:0000313" key="4">
    <source>
        <dbReference type="EMBL" id="PPJ57163.1"/>
    </source>
</evidence>
<dbReference type="Gene3D" id="3.30.160.60">
    <property type="entry name" value="Classic Zinc Finger"/>
    <property type="match status" value="1"/>
</dbReference>
<dbReference type="OrthoDB" id="3647936at2759"/>
<dbReference type="AlphaFoldDB" id="A0A2S6CBT2"/>
<gene>
    <name evidence="4" type="ORF">CBER1_08471</name>
</gene>
<dbReference type="SMART" id="SM00355">
    <property type="entry name" value="ZnF_C2H2"/>
    <property type="match status" value="4"/>
</dbReference>
<dbReference type="PROSITE" id="PS50157">
    <property type="entry name" value="ZINC_FINGER_C2H2_2"/>
    <property type="match status" value="1"/>
</dbReference>
<comment type="caution">
    <text evidence="4">The sequence shown here is derived from an EMBL/GenBank/DDBJ whole genome shotgun (WGS) entry which is preliminary data.</text>
</comment>
<feature type="domain" description="C2H2-type" evidence="3">
    <location>
        <begin position="173"/>
        <end position="201"/>
    </location>
</feature>
<feature type="region of interest" description="Disordered" evidence="2">
    <location>
        <begin position="739"/>
        <end position="761"/>
    </location>
</feature>
<feature type="compositionally biased region" description="Low complexity" evidence="2">
    <location>
        <begin position="740"/>
        <end position="759"/>
    </location>
</feature>
<evidence type="ECO:0000256" key="1">
    <source>
        <dbReference type="PROSITE-ProRule" id="PRU00042"/>
    </source>
</evidence>
<keyword evidence="5" id="KW-1185">Reference proteome</keyword>
<proteinExistence type="predicted"/>
<keyword evidence="1" id="KW-0479">Metal-binding</keyword>
<accession>A0A2S6CBT2</accession>
<keyword evidence="1" id="KW-0862">Zinc</keyword>
<evidence type="ECO:0000259" key="3">
    <source>
        <dbReference type="PROSITE" id="PS50157"/>
    </source>
</evidence>
<dbReference type="GO" id="GO:0008270">
    <property type="term" value="F:zinc ion binding"/>
    <property type="evidence" value="ECO:0007669"/>
    <property type="project" value="UniProtKB-KW"/>
</dbReference>
<protein>
    <recommendedName>
        <fullName evidence="3">C2H2-type domain-containing protein</fullName>
    </recommendedName>
</protein>
<feature type="region of interest" description="Disordered" evidence="2">
    <location>
        <begin position="461"/>
        <end position="554"/>
    </location>
</feature>
<dbReference type="EMBL" id="PNEN01000501">
    <property type="protein sequence ID" value="PPJ57163.1"/>
    <property type="molecule type" value="Genomic_DNA"/>
</dbReference>
<feature type="region of interest" description="Disordered" evidence="2">
    <location>
        <begin position="377"/>
        <end position="401"/>
    </location>
</feature>
<dbReference type="STRING" id="357750.A0A2S6CBT2"/>
<organism evidence="4 5">
    <name type="scientific">Cercospora berteroae</name>
    <dbReference type="NCBI Taxonomy" id="357750"/>
    <lineage>
        <taxon>Eukaryota</taxon>
        <taxon>Fungi</taxon>
        <taxon>Dikarya</taxon>
        <taxon>Ascomycota</taxon>
        <taxon>Pezizomycotina</taxon>
        <taxon>Dothideomycetes</taxon>
        <taxon>Dothideomycetidae</taxon>
        <taxon>Mycosphaerellales</taxon>
        <taxon>Mycosphaerellaceae</taxon>
        <taxon>Cercospora</taxon>
    </lineage>
</organism>
<feature type="region of interest" description="Disordered" evidence="2">
    <location>
        <begin position="125"/>
        <end position="150"/>
    </location>
</feature>
<dbReference type="PROSITE" id="PS00028">
    <property type="entry name" value="ZINC_FINGER_C2H2_1"/>
    <property type="match status" value="1"/>
</dbReference>
<name>A0A2S6CBT2_9PEZI</name>
<reference evidence="5" key="1">
    <citation type="journal article" date="2017" name="bioRxiv">
        <title>Conservation of a gene cluster reveals novel cercosporin biosynthetic mechanisms and extends production to the genus Colletotrichum.</title>
        <authorList>
            <person name="de Jonge R."/>
            <person name="Ebert M.K."/>
            <person name="Huitt-Roehl C.R."/>
            <person name="Pal P."/>
            <person name="Suttle J.C."/>
            <person name="Spanner R.E."/>
            <person name="Neubauer J.D."/>
            <person name="Jurick W.M.II."/>
            <person name="Stott K.A."/>
            <person name="Secor G.A."/>
            <person name="Thomma B.P.H.J."/>
            <person name="Van de Peer Y."/>
            <person name="Townsend C.A."/>
            <person name="Bolton M.D."/>
        </authorList>
    </citation>
    <scope>NUCLEOTIDE SEQUENCE [LARGE SCALE GENOMIC DNA]</scope>
    <source>
        <strain evidence="5">CBS538.71</strain>
    </source>
</reference>
<feature type="region of interest" description="Disordered" evidence="2">
    <location>
        <begin position="66"/>
        <end position="90"/>
    </location>
</feature>
<keyword evidence="1" id="KW-0863">Zinc-finger</keyword>
<dbReference type="Proteomes" id="UP000237631">
    <property type="component" value="Unassembled WGS sequence"/>
</dbReference>
<evidence type="ECO:0000313" key="5">
    <source>
        <dbReference type="Proteomes" id="UP000237631"/>
    </source>
</evidence>
<feature type="compositionally biased region" description="Polar residues" evidence="2">
    <location>
        <begin position="468"/>
        <end position="478"/>
    </location>
</feature>
<feature type="compositionally biased region" description="Polar residues" evidence="2">
    <location>
        <begin position="70"/>
        <end position="84"/>
    </location>
</feature>
<evidence type="ECO:0000256" key="2">
    <source>
        <dbReference type="SAM" id="MobiDB-lite"/>
    </source>
</evidence>
<feature type="compositionally biased region" description="Polar residues" evidence="2">
    <location>
        <begin position="391"/>
        <end position="401"/>
    </location>
</feature>